<accession>A0ABY7FCU7</accession>
<dbReference type="InterPro" id="IPR011600">
    <property type="entry name" value="Pept_C14_caspase"/>
</dbReference>
<evidence type="ECO:0000259" key="9">
    <source>
        <dbReference type="PROSITE" id="PS50208"/>
    </source>
</evidence>
<evidence type="ECO:0000256" key="4">
    <source>
        <dbReference type="ARBA" id="ARBA00022670"/>
    </source>
</evidence>
<keyword evidence="7" id="KW-0788">Thiol protease</keyword>
<evidence type="ECO:0000256" key="8">
    <source>
        <dbReference type="ARBA" id="ARBA00023145"/>
    </source>
</evidence>
<dbReference type="PROSITE" id="PS50208">
    <property type="entry name" value="CASPASE_P20"/>
    <property type="match status" value="1"/>
</dbReference>
<feature type="domain" description="Caspase family p20" evidence="9">
    <location>
        <begin position="16"/>
        <end position="136"/>
    </location>
</feature>
<dbReference type="PRINTS" id="PR00376">
    <property type="entry name" value="IL1BCENZYME"/>
</dbReference>
<dbReference type="PANTHER" id="PTHR10454:SF206">
    <property type="entry name" value="CASPASE-6"/>
    <property type="match status" value="1"/>
</dbReference>
<reference evidence="10" key="1">
    <citation type="submission" date="2022-11" db="EMBL/GenBank/DDBJ databases">
        <title>Centuries of genome instability and evolution in soft-shell clam transmissible cancer (bioRxiv).</title>
        <authorList>
            <person name="Hart S.F.M."/>
            <person name="Yonemitsu M.A."/>
            <person name="Giersch R.M."/>
            <person name="Beal B.F."/>
            <person name="Arriagada G."/>
            <person name="Davis B.W."/>
            <person name="Ostrander E.A."/>
            <person name="Goff S.P."/>
            <person name="Metzger M.J."/>
        </authorList>
    </citation>
    <scope>NUCLEOTIDE SEQUENCE</scope>
    <source>
        <strain evidence="10">MELC-2E11</strain>
        <tissue evidence="10">Siphon/mantle</tissue>
    </source>
</reference>
<keyword evidence="4" id="KW-0645">Protease</keyword>
<dbReference type="InterPro" id="IPR015917">
    <property type="entry name" value="Pept_C14A"/>
</dbReference>
<evidence type="ECO:0000256" key="3">
    <source>
        <dbReference type="ARBA" id="ARBA00022490"/>
    </source>
</evidence>
<dbReference type="Proteomes" id="UP001164746">
    <property type="component" value="Chromosome 11"/>
</dbReference>
<dbReference type="InterPro" id="IPR002398">
    <property type="entry name" value="Pept_C14"/>
</dbReference>
<dbReference type="Pfam" id="PF00656">
    <property type="entry name" value="Peptidase_C14"/>
    <property type="match status" value="1"/>
</dbReference>
<keyword evidence="8" id="KW-0865">Zymogen</keyword>
<dbReference type="PANTHER" id="PTHR10454">
    <property type="entry name" value="CASPASE"/>
    <property type="match status" value="1"/>
</dbReference>
<keyword evidence="3" id="KW-0963">Cytoplasm</keyword>
<evidence type="ECO:0000256" key="7">
    <source>
        <dbReference type="ARBA" id="ARBA00022807"/>
    </source>
</evidence>
<organism evidence="10 11">
    <name type="scientific">Mya arenaria</name>
    <name type="common">Soft-shell clam</name>
    <dbReference type="NCBI Taxonomy" id="6604"/>
    <lineage>
        <taxon>Eukaryota</taxon>
        <taxon>Metazoa</taxon>
        <taxon>Spiralia</taxon>
        <taxon>Lophotrochozoa</taxon>
        <taxon>Mollusca</taxon>
        <taxon>Bivalvia</taxon>
        <taxon>Autobranchia</taxon>
        <taxon>Heteroconchia</taxon>
        <taxon>Euheterodonta</taxon>
        <taxon>Imparidentia</taxon>
        <taxon>Neoheterodontei</taxon>
        <taxon>Myida</taxon>
        <taxon>Myoidea</taxon>
        <taxon>Myidae</taxon>
        <taxon>Mya</taxon>
    </lineage>
</organism>
<keyword evidence="6" id="KW-0378">Hydrolase</keyword>
<keyword evidence="11" id="KW-1185">Reference proteome</keyword>
<dbReference type="Gene3D" id="3.40.50.1460">
    <property type="match status" value="1"/>
</dbReference>
<name>A0ABY7FCU7_MYAAR</name>
<keyword evidence="5" id="KW-0053">Apoptosis</keyword>
<dbReference type="SMART" id="SM00115">
    <property type="entry name" value="CASc"/>
    <property type="match status" value="1"/>
</dbReference>
<evidence type="ECO:0000256" key="5">
    <source>
        <dbReference type="ARBA" id="ARBA00022703"/>
    </source>
</evidence>
<dbReference type="EMBL" id="CP111022">
    <property type="protein sequence ID" value="WAR19199.1"/>
    <property type="molecule type" value="Genomic_DNA"/>
</dbReference>
<evidence type="ECO:0000313" key="10">
    <source>
        <dbReference type="EMBL" id="WAR19199.1"/>
    </source>
</evidence>
<dbReference type="InterPro" id="IPR001309">
    <property type="entry name" value="Pept_C14_p20"/>
</dbReference>
<comment type="similarity">
    <text evidence="2">Belongs to the peptidase C14A family.</text>
</comment>
<protein>
    <submittedName>
        <fullName evidence="10">CASP6-like protein</fullName>
    </submittedName>
</protein>
<evidence type="ECO:0000256" key="1">
    <source>
        <dbReference type="ARBA" id="ARBA00004496"/>
    </source>
</evidence>
<proteinExistence type="inferred from homology"/>
<gene>
    <name evidence="10" type="ORF">MAR_001037</name>
</gene>
<evidence type="ECO:0000256" key="2">
    <source>
        <dbReference type="ARBA" id="ARBA00010134"/>
    </source>
</evidence>
<evidence type="ECO:0000256" key="6">
    <source>
        <dbReference type="ARBA" id="ARBA00022801"/>
    </source>
</evidence>
<dbReference type="InterPro" id="IPR029030">
    <property type="entry name" value="Caspase-like_dom_sf"/>
</dbReference>
<dbReference type="SUPFAM" id="SSF52129">
    <property type="entry name" value="Caspase-like"/>
    <property type="match status" value="1"/>
</dbReference>
<evidence type="ECO:0000313" key="11">
    <source>
        <dbReference type="Proteomes" id="UP001164746"/>
    </source>
</evidence>
<comment type="subcellular location">
    <subcellularLocation>
        <location evidence="1">Cytoplasm</location>
    </subcellularLocation>
</comment>
<sequence>MVRGNAVVVVNETDKPREGTNVDKDNLMSIINILGFQCINVKDSLNVSSTDWQHEGDRKEDCDCLSCRIKTSALNDGTDCFLFAITTHGGEKEGSMELQFSDKKKVELKSIVDVLNSDCLRGKKKILIVQVCRSSRDNAASADDPGVSINIAKELEEVQIDPERTINDENPEDENQGATYLDLSDGILPSFLPANFIVVYACWSGRIAQFSKKEGSWLVTDLKKQIDNHFEENTSLGFLQILTQTVASVAERETVCYKRTEDKKKKTWHRWETSERS</sequence>